<feature type="transmembrane region" description="Helical" evidence="5">
    <location>
        <begin position="189"/>
        <end position="214"/>
    </location>
</feature>
<keyword evidence="4 5" id="KW-0472">Membrane</keyword>
<dbReference type="AlphaFoldDB" id="A0AB72UJF8"/>
<dbReference type="Gene3D" id="1.10.3720.10">
    <property type="entry name" value="MetI-like"/>
    <property type="match status" value="1"/>
</dbReference>
<dbReference type="PANTHER" id="PTHR43879:SF1">
    <property type="entry name" value="GLUCOSE IMPORT SYSTEM PERMEASE PROTEIN GLCU"/>
    <property type="match status" value="1"/>
</dbReference>
<gene>
    <name evidence="7" type="ORF">TH3_20345</name>
</gene>
<dbReference type="PANTHER" id="PTHR43879">
    <property type="entry name" value="ABC TRANSPORTER PERMEASE PROTEIN"/>
    <property type="match status" value="1"/>
</dbReference>
<evidence type="ECO:0000256" key="3">
    <source>
        <dbReference type="ARBA" id="ARBA00022989"/>
    </source>
</evidence>
<evidence type="ECO:0000256" key="1">
    <source>
        <dbReference type="ARBA" id="ARBA00004651"/>
    </source>
</evidence>
<dbReference type="KEGG" id="txi:TH3_20345"/>
<dbReference type="GO" id="GO:0005886">
    <property type="term" value="C:plasma membrane"/>
    <property type="evidence" value="ECO:0007669"/>
    <property type="project" value="UniProtKB-SubCell"/>
</dbReference>
<sequence>MRFNRLALYGLLGIAALMILAPVFIMVSTSLKPMDEIRDGSIFALPVEPSFDAWREAWSGDCSQTAGGNCGGLSSSFLTSVKIVIPALFLSVGLGAVTGYALAAWKMRGANLMFAALLVGMFIPPQVTLYPLIIMVRELGIFGSIPGLVLVHVIWGVAFTTMMFRNFFKTVPQDLLKAARIDGAGFWPLFWHVMLPLSLPILGVAMILQFTYIWNDFLLGLTFGGRSGQPMTVALNNLVGSQFGEKEYNVDMAATMLTALPTLAVYLLSGRLFVRGIAAGAVKG</sequence>
<evidence type="ECO:0000256" key="2">
    <source>
        <dbReference type="ARBA" id="ARBA00022692"/>
    </source>
</evidence>
<dbReference type="SUPFAM" id="SSF161098">
    <property type="entry name" value="MetI-like"/>
    <property type="match status" value="1"/>
</dbReference>
<feature type="transmembrane region" description="Helical" evidence="5">
    <location>
        <begin position="145"/>
        <end position="168"/>
    </location>
</feature>
<protein>
    <submittedName>
        <fullName evidence="7">ABC transporter</fullName>
    </submittedName>
</protein>
<feature type="transmembrane region" description="Helical" evidence="5">
    <location>
        <begin position="252"/>
        <end position="274"/>
    </location>
</feature>
<dbReference type="EMBL" id="CP004388">
    <property type="protein sequence ID" value="AJD54171.1"/>
    <property type="molecule type" value="Genomic_DNA"/>
</dbReference>
<dbReference type="Proteomes" id="UP000007127">
    <property type="component" value="Chromosome"/>
</dbReference>
<evidence type="ECO:0000256" key="4">
    <source>
        <dbReference type="ARBA" id="ARBA00023136"/>
    </source>
</evidence>
<dbReference type="Pfam" id="PF00528">
    <property type="entry name" value="BPD_transp_1"/>
    <property type="match status" value="1"/>
</dbReference>
<feature type="transmembrane region" description="Helical" evidence="5">
    <location>
        <begin position="83"/>
        <end position="105"/>
    </location>
</feature>
<proteinExistence type="inferred from homology"/>
<dbReference type="RefSeq" id="WP_007088444.1">
    <property type="nucleotide sequence ID" value="NZ_CP004388.1"/>
</dbReference>
<dbReference type="GeneID" id="31929744"/>
<evidence type="ECO:0000259" key="6">
    <source>
        <dbReference type="PROSITE" id="PS50928"/>
    </source>
</evidence>
<keyword evidence="5" id="KW-0813">Transport</keyword>
<evidence type="ECO:0000313" key="8">
    <source>
        <dbReference type="Proteomes" id="UP000007127"/>
    </source>
</evidence>
<dbReference type="InterPro" id="IPR000515">
    <property type="entry name" value="MetI-like"/>
</dbReference>
<dbReference type="CDD" id="cd06261">
    <property type="entry name" value="TM_PBP2"/>
    <property type="match status" value="1"/>
</dbReference>
<dbReference type="InterPro" id="IPR035906">
    <property type="entry name" value="MetI-like_sf"/>
</dbReference>
<feature type="domain" description="ABC transmembrane type-1" evidence="6">
    <location>
        <begin position="77"/>
        <end position="269"/>
    </location>
</feature>
<comment type="similarity">
    <text evidence="5">Belongs to the binding-protein-dependent transport system permease family.</text>
</comment>
<keyword evidence="2 5" id="KW-0812">Transmembrane</keyword>
<keyword evidence="3 5" id="KW-1133">Transmembrane helix</keyword>
<dbReference type="GO" id="GO:0055085">
    <property type="term" value="P:transmembrane transport"/>
    <property type="evidence" value="ECO:0007669"/>
    <property type="project" value="InterPro"/>
</dbReference>
<accession>A0AB72UJF8</accession>
<reference evidence="7 8" key="1">
    <citation type="journal article" date="2012" name="J. Bacteriol.">
        <title>Genome sequence of Thalassospira xiamenensis type strain M-5.</title>
        <authorList>
            <person name="Lai Q."/>
            <person name="Shao Z."/>
        </authorList>
    </citation>
    <scope>NUCLEOTIDE SEQUENCE [LARGE SCALE GENOMIC DNA]</scope>
    <source>
        <strain evidence="7 8">M-5</strain>
    </source>
</reference>
<comment type="subcellular location">
    <subcellularLocation>
        <location evidence="1 5">Cell membrane</location>
        <topology evidence="1 5">Multi-pass membrane protein</topology>
    </subcellularLocation>
</comment>
<evidence type="ECO:0000313" key="7">
    <source>
        <dbReference type="EMBL" id="AJD54171.1"/>
    </source>
</evidence>
<organism evidence="7 8">
    <name type="scientific">Thalassospira xiamenensis M-5 = DSM 17429</name>
    <dbReference type="NCBI Taxonomy" id="1123366"/>
    <lineage>
        <taxon>Bacteria</taxon>
        <taxon>Pseudomonadati</taxon>
        <taxon>Pseudomonadota</taxon>
        <taxon>Alphaproteobacteria</taxon>
        <taxon>Rhodospirillales</taxon>
        <taxon>Thalassospiraceae</taxon>
        <taxon>Thalassospira</taxon>
    </lineage>
</organism>
<dbReference type="PROSITE" id="PS50928">
    <property type="entry name" value="ABC_TM1"/>
    <property type="match status" value="1"/>
</dbReference>
<feature type="transmembrane region" description="Helical" evidence="5">
    <location>
        <begin position="112"/>
        <end position="133"/>
    </location>
</feature>
<evidence type="ECO:0000256" key="5">
    <source>
        <dbReference type="RuleBase" id="RU363032"/>
    </source>
</evidence>
<name>A0AB72UJF8_9PROT</name>
<feature type="transmembrane region" description="Helical" evidence="5">
    <location>
        <begin position="7"/>
        <end position="27"/>
    </location>
</feature>